<sequence length="134" mass="15003">MTVDDYDVAISLNNRLEASIPFKVRPGKQMLKNMQAQGKSMKDKDYTVEKVFYGGDEGGITCMLQGKSTDKELFGASITHLVIDPEHPLAEEVKAYQRQRTRRLFLQDQRGFAAMMGEAKAAKKKKKKRGGGFG</sequence>
<organism evidence="1 2">
    <name type="scientific">Leptothoe spongobia TAU-MAC 1115</name>
    <dbReference type="NCBI Taxonomy" id="1967444"/>
    <lineage>
        <taxon>Bacteria</taxon>
        <taxon>Bacillati</taxon>
        <taxon>Cyanobacteriota</taxon>
        <taxon>Cyanophyceae</taxon>
        <taxon>Nodosilineales</taxon>
        <taxon>Cymatolegaceae</taxon>
        <taxon>Leptothoe</taxon>
        <taxon>Leptothoe spongobia</taxon>
    </lineage>
</organism>
<keyword evidence="2" id="KW-1185">Reference proteome</keyword>
<evidence type="ECO:0000313" key="1">
    <source>
        <dbReference type="EMBL" id="MBT9314861.1"/>
    </source>
</evidence>
<comment type="caution">
    <text evidence="1">The sequence shown here is derived from an EMBL/GenBank/DDBJ whole genome shotgun (WGS) entry which is preliminary data.</text>
</comment>
<evidence type="ECO:0000313" key="2">
    <source>
        <dbReference type="Proteomes" id="UP000717364"/>
    </source>
</evidence>
<dbReference type="Proteomes" id="UP000717364">
    <property type="component" value="Unassembled WGS sequence"/>
</dbReference>
<gene>
    <name evidence="1" type="ORF">IXB50_05435</name>
</gene>
<reference evidence="1" key="1">
    <citation type="submission" date="2020-11" db="EMBL/GenBank/DDBJ databases">
        <authorList>
            <person name="Konstantinou D."/>
            <person name="Gkelis S."/>
            <person name="Popin R."/>
            <person name="Fewer D."/>
            <person name="Sivonen K."/>
        </authorList>
    </citation>
    <scope>NUCLEOTIDE SEQUENCE</scope>
    <source>
        <strain evidence="1">TAU-MAC 1115</strain>
    </source>
</reference>
<accession>A0A947GL76</accession>
<name>A0A947GL76_9CYAN</name>
<reference evidence="1" key="2">
    <citation type="journal article" date="2021" name="Mar. Drugs">
        <title>Genome Reduction and Secondary Metabolism of the Marine Sponge-Associated Cyanobacterium Leptothoe.</title>
        <authorList>
            <person name="Konstantinou D."/>
            <person name="Popin R.V."/>
            <person name="Fewer D.P."/>
            <person name="Sivonen K."/>
            <person name="Gkelis S."/>
        </authorList>
    </citation>
    <scope>NUCLEOTIDE SEQUENCE</scope>
    <source>
        <strain evidence="1">TAU-MAC 1115</strain>
    </source>
</reference>
<dbReference type="EMBL" id="JADOES010000007">
    <property type="protein sequence ID" value="MBT9314861.1"/>
    <property type="molecule type" value="Genomic_DNA"/>
</dbReference>
<dbReference type="RefSeq" id="WP_215607933.1">
    <property type="nucleotide sequence ID" value="NZ_JADOES010000007.1"/>
</dbReference>
<proteinExistence type="predicted"/>
<dbReference type="AlphaFoldDB" id="A0A947GL76"/>
<protein>
    <submittedName>
        <fullName evidence="1">Uncharacterized protein</fullName>
    </submittedName>
</protein>